<comment type="subcellular location">
    <subcellularLocation>
        <location evidence="1">Secreted</location>
    </subcellularLocation>
</comment>
<dbReference type="Pfam" id="PF05630">
    <property type="entry name" value="NPP1"/>
    <property type="match status" value="1"/>
</dbReference>
<keyword evidence="3" id="KW-0964">Secreted</keyword>
<keyword evidence="5" id="KW-0732">Signal</keyword>
<sequence>MSWPTILVVVLSLLGSVWSEKLPFDEVAPFAEEKNTTSIQNFLALKFKPQLHISFGCYPYPAVDAKGNTNAGLGVTKIFSSCGGSPLGSQVYGRIVEHNGFIGIMYAWYLPKAFTISPLWIDPNWMHAIVWINSLNEDSELLSVTLTSLVGYSTYSPPTDDQMDGSHVKLKYRWLHQTPHYLTLTDKAGTYQNLIMWDDMTQAAREAFEHTTFSGSEAPISPKKFERYIKQAYPF</sequence>
<proteinExistence type="inferred from homology"/>
<name>A0AAV0TAG3_9STRA</name>
<dbReference type="EMBL" id="CANTFM010000316">
    <property type="protein sequence ID" value="CAI5718100.1"/>
    <property type="molecule type" value="Genomic_DNA"/>
</dbReference>
<evidence type="ECO:0000313" key="7">
    <source>
        <dbReference type="Proteomes" id="UP001162029"/>
    </source>
</evidence>
<evidence type="ECO:0008006" key="8">
    <source>
        <dbReference type="Google" id="ProtNLM"/>
    </source>
</evidence>
<gene>
    <name evidence="6" type="ORF">PDE001_LOCUS1803</name>
</gene>
<evidence type="ECO:0000256" key="5">
    <source>
        <dbReference type="SAM" id="SignalP"/>
    </source>
</evidence>
<dbReference type="InterPro" id="IPR008701">
    <property type="entry name" value="NPP1"/>
</dbReference>
<dbReference type="AlphaFoldDB" id="A0AAV0TAG3"/>
<organism evidence="6 7">
    <name type="scientific">Peronospora destructor</name>
    <dbReference type="NCBI Taxonomy" id="86335"/>
    <lineage>
        <taxon>Eukaryota</taxon>
        <taxon>Sar</taxon>
        <taxon>Stramenopiles</taxon>
        <taxon>Oomycota</taxon>
        <taxon>Peronosporomycetes</taxon>
        <taxon>Peronosporales</taxon>
        <taxon>Peronosporaceae</taxon>
        <taxon>Peronospora</taxon>
    </lineage>
</organism>
<dbReference type="PANTHER" id="PTHR33657">
    <property type="entry name" value="DOMAIN PROTEIN, PUTATIVE (AFU_ORTHOLOGUE AFUA_5G00600)-RELATED"/>
    <property type="match status" value="1"/>
</dbReference>
<evidence type="ECO:0000256" key="2">
    <source>
        <dbReference type="ARBA" id="ARBA00009520"/>
    </source>
</evidence>
<accession>A0AAV0TAG3</accession>
<dbReference type="PANTHER" id="PTHR33657:SF8">
    <property type="entry name" value="DOMAIN PROTEIN, PUTATIVE (AFU_ORTHOLOGUE AFUA_5G00600)-RELATED"/>
    <property type="match status" value="1"/>
</dbReference>
<keyword evidence="7" id="KW-1185">Reference proteome</keyword>
<evidence type="ECO:0000313" key="6">
    <source>
        <dbReference type="EMBL" id="CAI5718100.1"/>
    </source>
</evidence>
<dbReference type="PIRSF" id="PIRSF029958">
    <property type="entry name" value="Necrosis-inducing_protein"/>
    <property type="match status" value="1"/>
</dbReference>
<evidence type="ECO:0000256" key="3">
    <source>
        <dbReference type="ARBA" id="ARBA00022525"/>
    </source>
</evidence>
<dbReference type="GO" id="GO:0005576">
    <property type="term" value="C:extracellular region"/>
    <property type="evidence" value="ECO:0007669"/>
    <property type="project" value="UniProtKB-SubCell"/>
</dbReference>
<protein>
    <recommendedName>
        <fullName evidence="8">Neprosin domain-containing protein</fullName>
    </recommendedName>
</protein>
<keyword evidence="4" id="KW-0843">Virulence</keyword>
<feature type="signal peptide" evidence="5">
    <location>
        <begin position="1"/>
        <end position="19"/>
    </location>
</feature>
<comment type="caution">
    <text evidence="6">The sequence shown here is derived from an EMBL/GenBank/DDBJ whole genome shotgun (WGS) entry which is preliminary data.</text>
</comment>
<evidence type="ECO:0000256" key="1">
    <source>
        <dbReference type="ARBA" id="ARBA00004613"/>
    </source>
</evidence>
<evidence type="ECO:0000256" key="4">
    <source>
        <dbReference type="ARBA" id="ARBA00023026"/>
    </source>
</evidence>
<dbReference type="Proteomes" id="UP001162029">
    <property type="component" value="Unassembled WGS sequence"/>
</dbReference>
<comment type="similarity">
    <text evidence="2">Belongs to the Necrosis inducing protein (NPP1) family.</text>
</comment>
<reference evidence="6" key="1">
    <citation type="submission" date="2022-12" db="EMBL/GenBank/DDBJ databases">
        <authorList>
            <person name="Webb A."/>
        </authorList>
    </citation>
    <scope>NUCLEOTIDE SEQUENCE</scope>
    <source>
        <strain evidence="6">Pd1</strain>
    </source>
</reference>
<feature type="chain" id="PRO_5043617417" description="Neprosin domain-containing protein" evidence="5">
    <location>
        <begin position="20"/>
        <end position="235"/>
    </location>
</feature>